<dbReference type="EMBL" id="JBGMDY010000005">
    <property type="protein sequence ID" value="KAL2332903.1"/>
    <property type="molecule type" value="Genomic_DNA"/>
</dbReference>
<evidence type="ECO:0000256" key="2">
    <source>
        <dbReference type="SAM" id="MobiDB-lite"/>
    </source>
</evidence>
<protein>
    <submittedName>
        <fullName evidence="3">Uncharacterized protein</fullName>
    </submittedName>
</protein>
<proteinExistence type="predicted"/>
<gene>
    <name evidence="3" type="ORF">Fmac_014116</name>
</gene>
<keyword evidence="1" id="KW-0175">Coiled coil</keyword>
<accession>A0ABD1MAT1</accession>
<feature type="coiled-coil region" evidence="1">
    <location>
        <begin position="197"/>
        <end position="249"/>
    </location>
</feature>
<dbReference type="Proteomes" id="UP001603857">
    <property type="component" value="Unassembled WGS sequence"/>
</dbReference>
<reference evidence="3 4" key="1">
    <citation type="submission" date="2024-08" db="EMBL/GenBank/DDBJ databases">
        <title>Insights into the chromosomal genome structure of Flemingia macrophylla.</title>
        <authorList>
            <person name="Ding Y."/>
            <person name="Zhao Y."/>
            <person name="Bi W."/>
            <person name="Wu M."/>
            <person name="Zhao G."/>
            <person name="Gong Y."/>
            <person name="Li W."/>
            <person name="Zhang P."/>
        </authorList>
    </citation>
    <scope>NUCLEOTIDE SEQUENCE [LARGE SCALE GENOMIC DNA]</scope>
    <source>
        <strain evidence="3">DYQJB</strain>
        <tissue evidence="3">Leaf</tissue>
    </source>
</reference>
<evidence type="ECO:0000313" key="3">
    <source>
        <dbReference type="EMBL" id="KAL2332903.1"/>
    </source>
</evidence>
<sequence length="292" mass="31439">MLIKLPKSPQIALDLIGIMSKVRGDDFDVKGLLKGRARPKAIQAANAGLDKTMLPRPSPQDRLPPVTERKKKEKGTKKTTAGPLKRSAEGGEAGGSSAPPEKKLKQTTIPEHAPSSGKGNIESLLGVPLLSPRVNAHELVAMDFTSAEGKKAIAELSFGDRLKAVGEMHLKGLALAQSLMMRPAREISTLRGRVSEAEKLTEEILAKNNELIDANKEVVAENASLKRQLEEVTAAAKNVAAEREKAVSELGKMNKEFQDYRVRARAAAGDQHEVGFRHAIRQAIGKPSDSAT</sequence>
<organism evidence="3 4">
    <name type="scientific">Flemingia macrophylla</name>
    <dbReference type="NCBI Taxonomy" id="520843"/>
    <lineage>
        <taxon>Eukaryota</taxon>
        <taxon>Viridiplantae</taxon>
        <taxon>Streptophyta</taxon>
        <taxon>Embryophyta</taxon>
        <taxon>Tracheophyta</taxon>
        <taxon>Spermatophyta</taxon>
        <taxon>Magnoliopsida</taxon>
        <taxon>eudicotyledons</taxon>
        <taxon>Gunneridae</taxon>
        <taxon>Pentapetalae</taxon>
        <taxon>rosids</taxon>
        <taxon>fabids</taxon>
        <taxon>Fabales</taxon>
        <taxon>Fabaceae</taxon>
        <taxon>Papilionoideae</taxon>
        <taxon>50 kb inversion clade</taxon>
        <taxon>NPAAA clade</taxon>
        <taxon>indigoferoid/millettioid clade</taxon>
        <taxon>Phaseoleae</taxon>
        <taxon>Flemingia</taxon>
    </lineage>
</organism>
<name>A0ABD1MAT1_9FABA</name>
<feature type="region of interest" description="Disordered" evidence="2">
    <location>
        <begin position="36"/>
        <end position="120"/>
    </location>
</feature>
<keyword evidence="4" id="KW-1185">Reference proteome</keyword>
<evidence type="ECO:0000256" key="1">
    <source>
        <dbReference type="SAM" id="Coils"/>
    </source>
</evidence>
<comment type="caution">
    <text evidence="3">The sequence shown here is derived from an EMBL/GenBank/DDBJ whole genome shotgun (WGS) entry which is preliminary data.</text>
</comment>
<dbReference type="AlphaFoldDB" id="A0ABD1MAT1"/>
<evidence type="ECO:0000313" key="4">
    <source>
        <dbReference type="Proteomes" id="UP001603857"/>
    </source>
</evidence>